<reference evidence="2" key="1">
    <citation type="journal article" date="2017" name="Nat. Commun.">
        <title>The asparagus genome sheds light on the origin and evolution of a young Y chromosome.</title>
        <authorList>
            <person name="Harkess A."/>
            <person name="Zhou J."/>
            <person name="Xu C."/>
            <person name="Bowers J.E."/>
            <person name="Van der Hulst R."/>
            <person name="Ayyampalayam S."/>
            <person name="Mercati F."/>
            <person name="Riccardi P."/>
            <person name="McKain M.R."/>
            <person name="Kakrana A."/>
            <person name="Tang H."/>
            <person name="Ray J."/>
            <person name="Groenendijk J."/>
            <person name="Arikit S."/>
            <person name="Mathioni S.M."/>
            <person name="Nakano M."/>
            <person name="Shan H."/>
            <person name="Telgmann-Rauber A."/>
            <person name="Kanno A."/>
            <person name="Yue Z."/>
            <person name="Chen H."/>
            <person name="Li W."/>
            <person name="Chen Y."/>
            <person name="Xu X."/>
            <person name="Zhang Y."/>
            <person name="Luo S."/>
            <person name="Chen H."/>
            <person name="Gao J."/>
            <person name="Mao Z."/>
            <person name="Pires J.C."/>
            <person name="Luo M."/>
            <person name="Kudrna D."/>
            <person name="Wing R.A."/>
            <person name="Meyers B.C."/>
            <person name="Yi K."/>
            <person name="Kong H."/>
            <person name="Lavrijsen P."/>
            <person name="Sunseri F."/>
            <person name="Falavigna A."/>
            <person name="Ye Y."/>
            <person name="Leebens-Mack J.H."/>
            <person name="Chen G."/>
        </authorList>
    </citation>
    <scope>NUCLEOTIDE SEQUENCE [LARGE SCALE GENOMIC DNA]</scope>
    <source>
        <strain evidence="2">cv. DH0086</strain>
    </source>
</reference>
<organism evidence="1 2">
    <name type="scientific">Asparagus officinalis</name>
    <name type="common">Garden asparagus</name>
    <dbReference type="NCBI Taxonomy" id="4686"/>
    <lineage>
        <taxon>Eukaryota</taxon>
        <taxon>Viridiplantae</taxon>
        <taxon>Streptophyta</taxon>
        <taxon>Embryophyta</taxon>
        <taxon>Tracheophyta</taxon>
        <taxon>Spermatophyta</taxon>
        <taxon>Magnoliopsida</taxon>
        <taxon>Liliopsida</taxon>
        <taxon>Asparagales</taxon>
        <taxon>Asparagaceae</taxon>
        <taxon>Asparagoideae</taxon>
        <taxon>Asparagus</taxon>
    </lineage>
</organism>
<proteinExistence type="predicted"/>
<evidence type="ECO:0000313" key="2">
    <source>
        <dbReference type="Proteomes" id="UP000243459"/>
    </source>
</evidence>
<dbReference type="Proteomes" id="UP000243459">
    <property type="component" value="Chromosome 4"/>
</dbReference>
<accession>A0A5P1F344</accession>
<gene>
    <name evidence="1" type="ORF">A4U43_C04F23210</name>
</gene>
<keyword evidence="2" id="KW-1185">Reference proteome</keyword>
<evidence type="ECO:0000313" key="1">
    <source>
        <dbReference type="EMBL" id="ONK72785.1"/>
    </source>
</evidence>
<dbReference type="EMBL" id="CM007384">
    <property type="protein sequence ID" value="ONK72785.1"/>
    <property type="molecule type" value="Genomic_DNA"/>
</dbReference>
<dbReference type="AlphaFoldDB" id="A0A5P1F344"/>
<sequence length="247" mass="27753">MSNRSHRPMRTVLLSSGTVINCPHRPIMRFIEELALPIGLSGPLSSSSRWSPCSNLTTTPLEARELISESVLRLSSQREIAHFYCDLVVAVSEKGLDEMGQLGFQLSVFEYRVMIQGYGWLGSFKEMRRVIGRMEDAEIGIDTIRNKRVLGIGYSVRTCNSVLISYPSVVSMVKDLGTLPLSLNDLLEILKDEEALLVKELAGTSVLLEKLTWSDSEGKLDLHGFHLTSTYIILLQWMEEFRCKVKG</sequence>
<name>A0A5P1F344_ASPOF</name>
<dbReference type="Gramene" id="ONK72785">
    <property type="protein sequence ID" value="ONK72785"/>
    <property type="gene ID" value="A4U43_C04F23210"/>
</dbReference>
<protein>
    <submittedName>
        <fullName evidence="1">Uncharacterized protein</fullName>
    </submittedName>
</protein>